<reference evidence="2 3" key="1">
    <citation type="submission" date="2022-05" db="EMBL/GenBank/DDBJ databases">
        <authorList>
            <consortium name="Genoscope - CEA"/>
            <person name="William W."/>
        </authorList>
    </citation>
    <scope>NUCLEOTIDE SEQUENCE [LARGE SCALE GENOMIC DNA]</scope>
</reference>
<dbReference type="Proteomes" id="UP001159405">
    <property type="component" value="Unassembled WGS sequence"/>
</dbReference>
<dbReference type="InterPro" id="IPR026555">
    <property type="entry name" value="NSL3/Tex30"/>
</dbReference>
<accession>A0ABN8N0I5</accession>
<proteinExistence type="predicted"/>
<dbReference type="EMBL" id="CALNXK010000008">
    <property type="protein sequence ID" value="CAH3040497.1"/>
    <property type="molecule type" value="Genomic_DNA"/>
</dbReference>
<evidence type="ECO:0000313" key="3">
    <source>
        <dbReference type="Proteomes" id="UP001159405"/>
    </source>
</evidence>
<dbReference type="InterPro" id="IPR029058">
    <property type="entry name" value="AB_hydrolase_fold"/>
</dbReference>
<name>A0ABN8N0I5_9CNID</name>
<keyword evidence="3" id="KW-1185">Reference proteome</keyword>
<dbReference type="InterPro" id="IPR046879">
    <property type="entry name" value="KANL3/Tex30_Abhydrolase"/>
</dbReference>
<comment type="caution">
    <text evidence="2">The sequence shown here is derived from an EMBL/GenBank/DDBJ whole genome shotgun (WGS) entry which is preliminary data.</text>
</comment>
<feature type="domain" description="KANL3/Tex30 alpha/beta hydrolase-like" evidence="1">
    <location>
        <begin position="28"/>
        <end position="204"/>
    </location>
</feature>
<sequence>VFIKIPVEDRDLDGVFNFPCQSSWNGCAVVLTHGAGGDMNYLHLEKLAAHLASTGILCLRFTCRTRNFQYRKECFTAVVEFLRNYEKFPVRMCVIAGRSMGARVAAEVASNSSLTTDFVYGVACLSYPLHPPRKTSELRVSPLLHLGVPVLFISGRKDPFCRADLMENATLNRMANDWTMHWVDGADHELKVNGKVNNEIISNMCEWFVQWCQSVFMAERS</sequence>
<gene>
    <name evidence="2" type="ORF">PLOB_00045716</name>
</gene>
<protein>
    <recommendedName>
        <fullName evidence="1">KANL3/Tex30 alpha/beta hydrolase-like domain-containing protein</fullName>
    </recommendedName>
</protein>
<evidence type="ECO:0000313" key="2">
    <source>
        <dbReference type="EMBL" id="CAH3040497.1"/>
    </source>
</evidence>
<dbReference type="PANTHER" id="PTHR13136:SF11">
    <property type="entry name" value="TESTIS-EXPRESSED PROTEIN 30"/>
    <property type="match status" value="1"/>
</dbReference>
<dbReference type="Pfam" id="PF20408">
    <property type="entry name" value="Abhydrolase_11"/>
    <property type="match status" value="1"/>
</dbReference>
<evidence type="ECO:0000259" key="1">
    <source>
        <dbReference type="Pfam" id="PF20408"/>
    </source>
</evidence>
<dbReference type="PANTHER" id="PTHR13136">
    <property type="entry name" value="TESTIS DEVELOPMENT PROTEIN PRTD"/>
    <property type="match status" value="1"/>
</dbReference>
<organism evidence="2 3">
    <name type="scientific">Porites lobata</name>
    <dbReference type="NCBI Taxonomy" id="104759"/>
    <lineage>
        <taxon>Eukaryota</taxon>
        <taxon>Metazoa</taxon>
        <taxon>Cnidaria</taxon>
        <taxon>Anthozoa</taxon>
        <taxon>Hexacorallia</taxon>
        <taxon>Scleractinia</taxon>
        <taxon>Fungiina</taxon>
        <taxon>Poritidae</taxon>
        <taxon>Porites</taxon>
    </lineage>
</organism>
<dbReference type="Gene3D" id="3.40.50.1820">
    <property type="entry name" value="alpha/beta hydrolase"/>
    <property type="match status" value="1"/>
</dbReference>
<dbReference type="SUPFAM" id="SSF53474">
    <property type="entry name" value="alpha/beta-Hydrolases"/>
    <property type="match status" value="1"/>
</dbReference>
<feature type="non-terminal residue" evidence="2">
    <location>
        <position position="1"/>
    </location>
</feature>